<gene>
    <name evidence="2" type="ORF">AVDCRST_MAG82-551</name>
</gene>
<evidence type="ECO:0000256" key="1">
    <source>
        <dbReference type="SAM" id="Coils"/>
    </source>
</evidence>
<protein>
    <submittedName>
        <fullName evidence="2">ATPases with chaperone activity, ATP-binding subunit</fullName>
    </submittedName>
</protein>
<keyword evidence="2" id="KW-0547">Nucleotide-binding</keyword>
<dbReference type="EMBL" id="CADCVA010000074">
    <property type="protein sequence ID" value="CAA9407198.1"/>
    <property type="molecule type" value="Genomic_DNA"/>
</dbReference>
<proteinExistence type="predicted"/>
<evidence type="ECO:0000313" key="2">
    <source>
        <dbReference type="EMBL" id="CAA9407198.1"/>
    </source>
</evidence>
<organism evidence="2">
    <name type="scientific">uncultured Rubrobacteraceae bacterium</name>
    <dbReference type="NCBI Taxonomy" id="349277"/>
    <lineage>
        <taxon>Bacteria</taxon>
        <taxon>Bacillati</taxon>
        <taxon>Actinomycetota</taxon>
        <taxon>Rubrobacteria</taxon>
        <taxon>Rubrobacterales</taxon>
        <taxon>Rubrobacteraceae</taxon>
        <taxon>environmental samples</taxon>
    </lineage>
</organism>
<dbReference type="GO" id="GO:0005524">
    <property type="term" value="F:ATP binding"/>
    <property type="evidence" value="ECO:0007669"/>
    <property type="project" value="UniProtKB-KW"/>
</dbReference>
<reference evidence="2" key="1">
    <citation type="submission" date="2020-02" db="EMBL/GenBank/DDBJ databases">
        <authorList>
            <person name="Meier V. D."/>
        </authorList>
    </citation>
    <scope>NUCLEOTIDE SEQUENCE</scope>
    <source>
        <strain evidence="2">AVDCRST_MAG82</strain>
    </source>
</reference>
<sequence>MYTLPISRATARVSHARRTGAWEPTRFVGYLGAVEWALAEAMCGSVQHLMSSTIETLERELGEAQSEREAEQRAVIRAENAHEATCSARDEAWSEGSAVDPEVEELTALVYLRRRELYDVIDRLRAAEGKERRIKSRLMYVLPAERRRYLSGAVDEEFEALLEAVRQAYSDALPGVRVCVVTERPGEVDLRGDATWRALERLYSGTVRRWVEIRSEADPAEAGRMARQVSYYAGGHTPRTFVGREEVRAGAFRGRRELRPLAGYESAEGRLSLARITARRYLDESSVGRLGKRPQSLVQVADIARLYQTMNLTVDEIRWRLEQLISLRFEVLEAVYRLTGERRRFSFYEIARAARLLDGHFPDAGVAAEVLARCVQQALTTRVPLVDVAYMNVTTEGF</sequence>
<keyword evidence="1" id="KW-0175">Coiled coil</keyword>
<keyword evidence="2" id="KW-0067">ATP-binding</keyword>
<dbReference type="AlphaFoldDB" id="A0A6J4PCN0"/>
<accession>A0A6J4PCN0</accession>
<name>A0A6J4PCN0_9ACTN</name>
<feature type="coiled-coil region" evidence="1">
    <location>
        <begin position="54"/>
        <end position="81"/>
    </location>
</feature>